<name>A0A5C3KT79_COPMA</name>
<reference evidence="1 2" key="1">
    <citation type="journal article" date="2019" name="Nat. Ecol. Evol.">
        <title>Megaphylogeny resolves global patterns of mushroom evolution.</title>
        <authorList>
            <person name="Varga T."/>
            <person name="Krizsan K."/>
            <person name="Foldi C."/>
            <person name="Dima B."/>
            <person name="Sanchez-Garcia M."/>
            <person name="Sanchez-Ramirez S."/>
            <person name="Szollosi G.J."/>
            <person name="Szarkandi J.G."/>
            <person name="Papp V."/>
            <person name="Albert L."/>
            <person name="Andreopoulos W."/>
            <person name="Angelini C."/>
            <person name="Antonin V."/>
            <person name="Barry K.W."/>
            <person name="Bougher N.L."/>
            <person name="Buchanan P."/>
            <person name="Buyck B."/>
            <person name="Bense V."/>
            <person name="Catcheside P."/>
            <person name="Chovatia M."/>
            <person name="Cooper J."/>
            <person name="Damon W."/>
            <person name="Desjardin D."/>
            <person name="Finy P."/>
            <person name="Geml J."/>
            <person name="Haridas S."/>
            <person name="Hughes K."/>
            <person name="Justo A."/>
            <person name="Karasinski D."/>
            <person name="Kautmanova I."/>
            <person name="Kiss B."/>
            <person name="Kocsube S."/>
            <person name="Kotiranta H."/>
            <person name="LaButti K.M."/>
            <person name="Lechner B.E."/>
            <person name="Liimatainen K."/>
            <person name="Lipzen A."/>
            <person name="Lukacs Z."/>
            <person name="Mihaltcheva S."/>
            <person name="Morgado L.N."/>
            <person name="Niskanen T."/>
            <person name="Noordeloos M.E."/>
            <person name="Ohm R.A."/>
            <person name="Ortiz-Santana B."/>
            <person name="Ovrebo C."/>
            <person name="Racz N."/>
            <person name="Riley R."/>
            <person name="Savchenko A."/>
            <person name="Shiryaev A."/>
            <person name="Soop K."/>
            <person name="Spirin V."/>
            <person name="Szebenyi C."/>
            <person name="Tomsovsky M."/>
            <person name="Tulloss R.E."/>
            <person name="Uehling J."/>
            <person name="Grigoriev I.V."/>
            <person name="Vagvolgyi C."/>
            <person name="Papp T."/>
            <person name="Martin F.M."/>
            <person name="Miettinen O."/>
            <person name="Hibbett D.S."/>
            <person name="Nagy L.G."/>
        </authorList>
    </citation>
    <scope>NUCLEOTIDE SEQUENCE [LARGE SCALE GENOMIC DNA]</scope>
    <source>
        <strain evidence="1 2">CBS 121175</strain>
    </source>
</reference>
<dbReference type="EMBL" id="ML210212">
    <property type="protein sequence ID" value="TFK23760.1"/>
    <property type="molecule type" value="Genomic_DNA"/>
</dbReference>
<accession>A0A5C3KT79</accession>
<dbReference type="AlphaFoldDB" id="A0A5C3KT79"/>
<gene>
    <name evidence="1" type="ORF">FA15DRAFT_546778</name>
</gene>
<feature type="non-terminal residue" evidence="1">
    <location>
        <position position="1"/>
    </location>
</feature>
<proteinExistence type="predicted"/>
<dbReference type="OrthoDB" id="3247165at2759"/>
<keyword evidence="2" id="KW-1185">Reference proteome</keyword>
<sequence>TRAVNVIDLKRSKNHQAIYTGLSHGSSAVNTLVVRSFDARKIQGGVSGWMRQEFHELNYLDTITRLRYEGSL</sequence>
<organism evidence="1 2">
    <name type="scientific">Coprinopsis marcescibilis</name>
    <name type="common">Agaric fungus</name>
    <name type="synonym">Psathyrella marcescibilis</name>
    <dbReference type="NCBI Taxonomy" id="230819"/>
    <lineage>
        <taxon>Eukaryota</taxon>
        <taxon>Fungi</taxon>
        <taxon>Dikarya</taxon>
        <taxon>Basidiomycota</taxon>
        <taxon>Agaricomycotina</taxon>
        <taxon>Agaricomycetes</taxon>
        <taxon>Agaricomycetidae</taxon>
        <taxon>Agaricales</taxon>
        <taxon>Agaricineae</taxon>
        <taxon>Psathyrellaceae</taxon>
        <taxon>Coprinopsis</taxon>
    </lineage>
</organism>
<evidence type="ECO:0000313" key="1">
    <source>
        <dbReference type="EMBL" id="TFK23760.1"/>
    </source>
</evidence>
<protein>
    <submittedName>
        <fullName evidence="1">Uncharacterized protein</fullName>
    </submittedName>
</protein>
<evidence type="ECO:0000313" key="2">
    <source>
        <dbReference type="Proteomes" id="UP000307440"/>
    </source>
</evidence>
<feature type="non-terminal residue" evidence="1">
    <location>
        <position position="72"/>
    </location>
</feature>
<dbReference type="Proteomes" id="UP000307440">
    <property type="component" value="Unassembled WGS sequence"/>
</dbReference>
<dbReference type="STRING" id="230819.A0A5C3KT79"/>